<sequence length="408" mass="45542">MSRNLKQQYIDACAELDHPVNSFIAEMLMQAEVSEQHISTLKICGNNRLVKAERVTDEDFLSLSRVLGQNTFVTNLDLRYNNLSDNGAIHIGNFLKGNTSLLSLNLMGNDIGTDGAAEIAKALYDNETLKSLRMTGNKIGNKGGMFFASMLQINLTLEELDLGDCDLGIQSLIAFSTVLRQNRSIKSINLNRPLFYALQEDTTIHISMMLKVNDTLQELHLSKHEMTDFGLERLCEALHENVTLKYLDLSCNKITRDGIKHLAEVLKTNTALEILDLASNRMEDDGAIYLAESIDLYNRSLKALSIVSNNITGKGLKSLAASIKANDCLIFIYIWGNKLDEDACVAFSDLFSTGRLIPSSTDVRPYTVDGRIYLAELFHGLRKHYYWTPSYGKAENTACNSTFAILNE</sequence>
<dbReference type="InterPro" id="IPR001611">
    <property type="entry name" value="Leu-rich_rpt"/>
</dbReference>
<dbReference type="Proteomes" id="UP001295444">
    <property type="component" value="Chromosome 02"/>
</dbReference>
<accession>A0AAD1RBI7</accession>
<evidence type="ECO:0000313" key="3">
    <source>
        <dbReference type="Proteomes" id="UP001295444"/>
    </source>
</evidence>
<reference evidence="2" key="1">
    <citation type="submission" date="2022-03" db="EMBL/GenBank/DDBJ databases">
        <authorList>
            <person name="Alioto T."/>
            <person name="Alioto T."/>
            <person name="Gomez Garrido J."/>
        </authorList>
    </citation>
    <scope>NUCLEOTIDE SEQUENCE</scope>
</reference>
<dbReference type="SMART" id="SM00368">
    <property type="entry name" value="LRR_RI"/>
    <property type="match status" value="8"/>
</dbReference>
<dbReference type="SUPFAM" id="SSF52047">
    <property type="entry name" value="RNI-like"/>
    <property type="match status" value="1"/>
</dbReference>
<dbReference type="Gene3D" id="3.80.10.10">
    <property type="entry name" value="Ribonuclease Inhibitor"/>
    <property type="match status" value="2"/>
</dbReference>
<dbReference type="PANTHER" id="PTHR24111:SF4">
    <property type="entry name" value="LEUCINE-RICH REPEAT-CONTAINING PROTEIN 34"/>
    <property type="match status" value="1"/>
</dbReference>
<dbReference type="InterPro" id="IPR032675">
    <property type="entry name" value="LRR_dom_sf"/>
</dbReference>
<dbReference type="PANTHER" id="PTHR24111">
    <property type="entry name" value="LEUCINE-RICH REPEAT-CONTAINING PROTEIN 34"/>
    <property type="match status" value="1"/>
</dbReference>
<dbReference type="InterPro" id="IPR052201">
    <property type="entry name" value="LRR-containing_regulator"/>
</dbReference>
<gene>
    <name evidence="2" type="ORF">PECUL_23A026082</name>
</gene>
<protein>
    <submittedName>
        <fullName evidence="2">Leucine-rich repeat-containing 34 isoform X1</fullName>
    </submittedName>
</protein>
<evidence type="ECO:0000256" key="1">
    <source>
        <dbReference type="ARBA" id="ARBA00022737"/>
    </source>
</evidence>
<organism evidence="2 3">
    <name type="scientific">Pelobates cultripes</name>
    <name type="common">Western spadefoot toad</name>
    <dbReference type="NCBI Taxonomy" id="61616"/>
    <lineage>
        <taxon>Eukaryota</taxon>
        <taxon>Metazoa</taxon>
        <taxon>Chordata</taxon>
        <taxon>Craniata</taxon>
        <taxon>Vertebrata</taxon>
        <taxon>Euteleostomi</taxon>
        <taxon>Amphibia</taxon>
        <taxon>Batrachia</taxon>
        <taxon>Anura</taxon>
        <taxon>Pelobatoidea</taxon>
        <taxon>Pelobatidae</taxon>
        <taxon>Pelobates</taxon>
    </lineage>
</organism>
<keyword evidence="1" id="KW-0677">Repeat</keyword>
<keyword evidence="3" id="KW-1185">Reference proteome</keyword>
<proteinExistence type="predicted"/>
<dbReference type="PROSITE" id="PS51450">
    <property type="entry name" value="LRR"/>
    <property type="match status" value="1"/>
</dbReference>
<dbReference type="EMBL" id="OW240913">
    <property type="protein sequence ID" value="CAH2247546.1"/>
    <property type="molecule type" value="Genomic_DNA"/>
</dbReference>
<name>A0AAD1RBI7_PELCU</name>
<evidence type="ECO:0000313" key="2">
    <source>
        <dbReference type="EMBL" id="CAH2247546.1"/>
    </source>
</evidence>
<dbReference type="Pfam" id="PF13516">
    <property type="entry name" value="LRR_6"/>
    <property type="match status" value="8"/>
</dbReference>
<dbReference type="AlphaFoldDB" id="A0AAD1RBI7"/>